<proteinExistence type="predicted"/>
<keyword evidence="2" id="KW-1185">Reference proteome</keyword>
<evidence type="ECO:0000313" key="2">
    <source>
        <dbReference type="Proteomes" id="UP000616151"/>
    </source>
</evidence>
<protein>
    <submittedName>
        <fullName evidence="1">Uncharacterized protein</fullName>
    </submittedName>
</protein>
<dbReference type="Proteomes" id="UP000616151">
    <property type="component" value="Unassembled WGS sequence"/>
</dbReference>
<evidence type="ECO:0000313" key="1">
    <source>
        <dbReference type="EMBL" id="MBK1865667.1"/>
    </source>
</evidence>
<organism evidence="1 2">
    <name type="scientific">Taklimakanibacter albus</name>
    <dbReference type="NCBI Taxonomy" id="2800327"/>
    <lineage>
        <taxon>Bacteria</taxon>
        <taxon>Pseudomonadati</taxon>
        <taxon>Pseudomonadota</taxon>
        <taxon>Alphaproteobacteria</taxon>
        <taxon>Hyphomicrobiales</taxon>
        <taxon>Aestuariivirgaceae</taxon>
        <taxon>Taklimakanibacter</taxon>
    </lineage>
</organism>
<sequence length="184" mass="19308">MTYRIATPGLALVLLAGTAFLGIAAPANAASNATMTACSQQYQADKQAGKVPQGVPWSKYYSDCAARMKKGAAATTTATKKKAAASTTAPVTAPAKKTKTAKVPTSPNDTPSFVPQEPTSTDQAAIATTDAKGKPLSAGEVAFRQRIHECGNEWQQDKAKGTLPAGEKWPHFWSTCNTRLKTHG</sequence>
<gene>
    <name evidence="1" type="ORF">JHL16_04835</name>
</gene>
<reference evidence="1" key="1">
    <citation type="submission" date="2021-01" db="EMBL/GenBank/DDBJ databases">
        <authorList>
            <person name="Sun Q."/>
        </authorList>
    </citation>
    <scope>NUCLEOTIDE SEQUENCE</scope>
    <source>
        <strain evidence="1">YIM B02566</strain>
    </source>
</reference>
<name>A0ACC5QZ98_9HYPH</name>
<accession>A0ACC5QZ98</accession>
<dbReference type="EMBL" id="JAENHL010000006">
    <property type="protein sequence ID" value="MBK1865667.1"/>
    <property type="molecule type" value="Genomic_DNA"/>
</dbReference>
<comment type="caution">
    <text evidence="1">The sequence shown here is derived from an EMBL/GenBank/DDBJ whole genome shotgun (WGS) entry which is preliminary data.</text>
</comment>